<gene>
    <name evidence="3" type="ordered locus">B488_03070</name>
</gene>
<dbReference type="PATRIC" id="fig|1215343.11.peg.317"/>
<name>L0ETX6_LIBCB</name>
<dbReference type="STRING" id="1215343.B488_03070"/>
<dbReference type="CDD" id="cd20625">
    <property type="entry name" value="CYP164-like"/>
    <property type="match status" value="1"/>
</dbReference>
<accession>L0ETX6</accession>
<dbReference type="Proteomes" id="UP000010799">
    <property type="component" value="Chromosome"/>
</dbReference>
<dbReference type="HOGENOM" id="CLU_033716_2_0_5"/>
<dbReference type="InterPro" id="IPR002397">
    <property type="entry name" value="Cyt_P450_B"/>
</dbReference>
<dbReference type="KEGG" id="lcc:B488_03070"/>
<dbReference type="AlphaFoldDB" id="L0ETX6"/>
<dbReference type="InterPro" id="IPR036396">
    <property type="entry name" value="Cyt_P450_sf"/>
</dbReference>
<comment type="similarity">
    <text evidence="2">Belongs to the cytochrome P450 family.</text>
</comment>
<dbReference type="PANTHER" id="PTHR46696:SF1">
    <property type="entry name" value="CYTOCHROME P450 YJIB-RELATED"/>
    <property type="match status" value="1"/>
</dbReference>
<dbReference type="eggNOG" id="COG2124">
    <property type="taxonomic scope" value="Bacteria"/>
</dbReference>
<organism evidence="3 4">
    <name type="scientific">Liberibacter crescens (strain BT-1)</name>
    <dbReference type="NCBI Taxonomy" id="1215343"/>
    <lineage>
        <taxon>Bacteria</taxon>
        <taxon>Pseudomonadati</taxon>
        <taxon>Pseudomonadota</taxon>
        <taxon>Alphaproteobacteria</taxon>
        <taxon>Hyphomicrobiales</taxon>
        <taxon>Rhizobiaceae</taxon>
        <taxon>Liberibacter</taxon>
    </lineage>
</organism>
<dbReference type="GO" id="GO:0020037">
    <property type="term" value="F:heme binding"/>
    <property type="evidence" value="ECO:0007669"/>
    <property type="project" value="InterPro"/>
</dbReference>
<reference evidence="3 4" key="1">
    <citation type="journal article" date="2012" name="Stand. Genomic Sci.">
        <title>Complete genome sequence of Liberibacter crescens BT-1.</title>
        <authorList>
            <person name="Leonard M.T."/>
            <person name="Fagen J.R."/>
            <person name="Davis-Richardson A.G."/>
            <person name="Davis M.J."/>
            <person name="Triplett E.W."/>
        </authorList>
    </citation>
    <scope>NUCLEOTIDE SEQUENCE [LARGE SCALE GENOMIC DNA]</scope>
    <source>
        <strain evidence="3 4">BT-1</strain>
    </source>
</reference>
<protein>
    <submittedName>
        <fullName evidence="3">Putative cytochrome P450 hydroxylase</fullName>
    </submittedName>
</protein>
<dbReference type="GO" id="GO:0005506">
    <property type="term" value="F:iron ion binding"/>
    <property type="evidence" value="ECO:0007669"/>
    <property type="project" value="InterPro"/>
</dbReference>
<evidence type="ECO:0000313" key="3">
    <source>
        <dbReference type="EMBL" id="AGA64300.1"/>
    </source>
</evidence>
<dbReference type="SUPFAM" id="SSF48264">
    <property type="entry name" value="Cytochrome P450"/>
    <property type="match status" value="1"/>
</dbReference>
<dbReference type="Pfam" id="PF00067">
    <property type="entry name" value="p450"/>
    <property type="match status" value="1"/>
</dbReference>
<evidence type="ECO:0000256" key="1">
    <source>
        <dbReference type="ARBA" id="ARBA00001971"/>
    </source>
</evidence>
<dbReference type="PANTHER" id="PTHR46696">
    <property type="entry name" value="P450, PUTATIVE (EUROFUNG)-RELATED"/>
    <property type="match status" value="1"/>
</dbReference>
<keyword evidence="4" id="KW-1185">Reference proteome</keyword>
<proteinExistence type="inferred from homology"/>
<evidence type="ECO:0000313" key="4">
    <source>
        <dbReference type="Proteomes" id="UP000010799"/>
    </source>
</evidence>
<dbReference type="GO" id="GO:0016705">
    <property type="term" value="F:oxidoreductase activity, acting on paired donors, with incorporation or reduction of molecular oxygen"/>
    <property type="evidence" value="ECO:0007669"/>
    <property type="project" value="InterPro"/>
</dbReference>
<comment type="cofactor">
    <cofactor evidence="1">
        <name>heme</name>
        <dbReference type="ChEBI" id="CHEBI:30413"/>
    </cofactor>
</comment>
<dbReference type="GO" id="GO:0004497">
    <property type="term" value="F:monooxygenase activity"/>
    <property type="evidence" value="ECO:0007669"/>
    <property type="project" value="InterPro"/>
</dbReference>
<dbReference type="InterPro" id="IPR001128">
    <property type="entry name" value="Cyt_P450"/>
</dbReference>
<evidence type="ECO:0000256" key="2">
    <source>
        <dbReference type="ARBA" id="ARBA00010617"/>
    </source>
</evidence>
<dbReference type="EMBL" id="CP003789">
    <property type="protein sequence ID" value="AGA64300.1"/>
    <property type="molecule type" value="Genomic_DNA"/>
</dbReference>
<sequence>MDLSQFSSPEFIINPYPFYEEVRSLGAVVPISPHIVISARYESVREMLHDSRIGKDHIQSIRIRYGEEASQGPVFQSFSRMMLMLDPPVHYKVRSLLTKAFTAQRVESLRETIQNISNRLINNLVNQLKKHKEIDLAAEYAFKLPVEIICKLLNIPVQDGEKYGEAARKSVQALNFTPLTAQQISEANAAILSLENYFSKVIAERHKKTGDDLISALLTTKENDIFLSDDEIISNVILMFIAGHETTSNMISNALISLYKQPEQLNLLRNDSSLMPKAVTECLRLDSSVQIVGRVALNDLEISGFHIKCGTIIFLMIGAANRDP</sequence>
<dbReference type="PRINTS" id="PR00359">
    <property type="entry name" value="BP450"/>
</dbReference>
<dbReference type="Gene3D" id="1.10.630.10">
    <property type="entry name" value="Cytochrome P450"/>
    <property type="match status" value="1"/>
</dbReference>